<dbReference type="CDD" id="cd11883">
    <property type="entry name" value="SH3_Sdc25"/>
    <property type="match status" value="1"/>
</dbReference>
<dbReference type="Pfam" id="PF00018">
    <property type="entry name" value="SH3_1"/>
    <property type="match status" value="1"/>
</dbReference>
<comment type="subcellular location">
    <subcellularLocation>
        <location evidence="2">Endosome membrane</location>
        <topology evidence="2">Peripheral membrane protein</topology>
        <orientation evidence="2">Cytoplasmic side</orientation>
    </subcellularLocation>
</comment>
<feature type="compositionally biased region" description="Basic and acidic residues" evidence="12">
    <location>
        <begin position="631"/>
        <end position="641"/>
    </location>
</feature>
<comment type="subunit">
    <text evidence="4">Component of the ESCRT-0 complex composed of HSE1 and VPS27.</text>
</comment>
<accession>A0A3N4J5F4</accession>
<evidence type="ECO:0000259" key="14">
    <source>
        <dbReference type="PROSITE" id="PS50009"/>
    </source>
</evidence>
<evidence type="ECO:0000256" key="4">
    <source>
        <dbReference type="ARBA" id="ARBA00011446"/>
    </source>
</evidence>
<protein>
    <recommendedName>
        <fullName evidence="5">Class E vacuolar protein-sorting machinery protein HSE1</fullName>
    </recommendedName>
    <alternativeName>
        <fullName evidence="6">Class E vacuolar protein-sorting machinery protein hse1</fullName>
    </alternativeName>
</protein>
<keyword evidence="8 10" id="KW-0344">Guanine-nucleotide releasing factor</keyword>
<evidence type="ECO:0000313" key="16">
    <source>
        <dbReference type="EMBL" id="RPA93539.1"/>
    </source>
</evidence>
<dbReference type="InterPro" id="IPR001452">
    <property type="entry name" value="SH3_domain"/>
</dbReference>
<dbReference type="Gene3D" id="2.30.30.40">
    <property type="entry name" value="SH3 Domains"/>
    <property type="match status" value="1"/>
</dbReference>
<reference evidence="16 17" key="1">
    <citation type="journal article" date="2018" name="Nat. Ecol. Evol.">
        <title>Pezizomycetes genomes reveal the molecular basis of ectomycorrhizal truffle lifestyle.</title>
        <authorList>
            <person name="Murat C."/>
            <person name="Payen T."/>
            <person name="Noel B."/>
            <person name="Kuo A."/>
            <person name="Morin E."/>
            <person name="Chen J."/>
            <person name="Kohler A."/>
            <person name="Krizsan K."/>
            <person name="Balestrini R."/>
            <person name="Da Silva C."/>
            <person name="Montanini B."/>
            <person name="Hainaut M."/>
            <person name="Levati E."/>
            <person name="Barry K.W."/>
            <person name="Belfiori B."/>
            <person name="Cichocki N."/>
            <person name="Clum A."/>
            <person name="Dockter R.B."/>
            <person name="Fauchery L."/>
            <person name="Guy J."/>
            <person name="Iotti M."/>
            <person name="Le Tacon F."/>
            <person name="Lindquist E.A."/>
            <person name="Lipzen A."/>
            <person name="Malagnac F."/>
            <person name="Mello A."/>
            <person name="Molinier V."/>
            <person name="Miyauchi S."/>
            <person name="Poulain J."/>
            <person name="Riccioni C."/>
            <person name="Rubini A."/>
            <person name="Sitrit Y."/>
            <person name="Splivallo R."/>
            <person name="Traeger S."/>
            <person name="Wang M."/>
            <person name="Zifcakova L."/>
            <person name="Wipf D."/>
            <person name="Zambonelli A."/>
            <person name="Paolocci F."/>
            <person name="Nowrousian M."/>
            <person name="Ottonello S."/>
            <person name="Baldrian P."/>
            <person name="Spatafora J.W."/>
            <person name="Henrissat B."/>
            <person name="Nagy L.G."/>
            <person name="Aury J.M."/>
            <person name="Wincker P."/>
            <person name="Grigoriev I.V."/>
            <person name="Bonfante P."/>
            <person name="Martin F.M."/>
        </authorList>
    </citation>
    <scope>NUCLEOTIDE SEQUENCE [LARGE SCALE GENOMIC DNA]</scope>
    <source>
        <strain evidence="16 17">120613-1</strain>
    </source>
</reference>
<dbReference type="Pfam" id="PF00618">
    <property type="entry name" value="RasGEF_N"/>
    <property type="match status" value="1"/>
</dbReference>
<dbReference type="InterPro" id="IPR036964">
    <property type="entry name" value="RASGEF_cat_dom_sf"/>
</dbReference>
<dbReference type="Gene3D" id="1.20.870.10">
    <property type="entry name" value="Son of sevenless (SoS) protein Chain: S domain 1"/>
    <property type="match status" value="1"/>
</dbReference>
<feature type="compositionally biased region" description="Acidic residues" evidence="12">
    <location>
        <begin position="87"/>
        <end position="109"/>
    </location>
</feature>
<keyword evidence="17" id="KW-1185">Reference proteome</keyword>
<dbReference type="GO" id="GO:0010008">
    <property type="term" value="C:endosome membrane"/>
    <property type="evidence" value="ECO:0007669"/>
    <property type="project" value="UniProtKB-SubCell"/>
</dbReference>
<evidence type="ECO:0000256" key="3">
    <source>
        <dbReference type="ARBA" id="ARBA00009666"/>
    </source>
</evidence>
<dbReference type="Pfam" id="PF25006">
    <property type="entry name" value="DUF7783"/>
    <property type="match status" value="1"/>
</dbReference>
<dbReference type="Gene3D" id="2.20.70.10">
    <property type="match status" value="1"/>
</dbReference>
<dbReference type="PROSITE" id="PS50009">
    <property type="entry name" value="RASGEF_CAT"/>
    <property type="match status" value="1"/>
</dbReference>
<feature type="domain" description="SH3" evidence="13">
    <location>
        <begin position="14"/>
        <end position="73"/>
    </location>
</feature>
<evidence type="ECO:0000259" key="13">
    <source>
        <dbReference type="PROSITE" id="PS50002"/>
    </source>
</evidence>
<keyword evidence="7 11" id="KW-0728">SH3 domain</keyword>
<organism evidence="16 17">
    <name type="scientific">Choiromyces venosus 120613-1</name>
    <dbReference type="NCBI Taxonomy" id="1336337"/>
    <lineage>
        <taxon>Eukaryota</taxon>
        <taxon>Fungi</taxon>
        <taxon>Dikarya</taxon>
        <taxon>Ascomycota</taxon>
        <taxon>Pezizomycotina</taxon>
        <taxon>Pezizomycetes</taxon>
        <taxon>Pezizales</taxon>
        <taxon>Tuberaceae</taxon>
        <taxon>Choiromyces</taxon>
    </lineage>
</organism>
<sequence length="1134" mass="127133">MPQRVIRREEIQVPSRMYVRALYNYASEDPTSLSFSQGDVIQVITQLESGWWDGIVHDQRGWFPSNYCALISPDDLAGNGNTQSPLDDSDGMYEDDSYDEYDDDDDDSERDGLASPVLPLEGIDDRADDEAAFWIPQATPDGRLYYFNTITGVTRTELPLETPTSTTESGPRDRLNFSAPEQTRPPPELMARGYEREEPAYHDLGDDDVESASDKEGEMLVLSMHSPSRIFIDRESQATLVDSASTSIDTTRSLNGSFQAGHSHSFSVSTTATAVNLNAASPTINTKSAPTAYHDDGMPVPTSWDELIENTRLAVERYRQAVNTFDRAQYVARAEDVSDMLRLLIAAGSATTDNHSGHPSIIISNKALNPHYRHFMAAFSKLVLSSHVAATDCPPADAESKCLGEADEVMIGVFGFADVARAQRGEKLPRLKPGFVYGSHAGGSWKGVSEAVISPKASGAAALSLAEDPLLPLTPRLIERMEEIFLIVKPALRRLEGTLENTETVVSEYEQEIIGTHVINAAQGAFDAIKRYFNLIDSINMSPLSATPQHPTLVDFSTQKQRLHDSFAELFLACQAVTAPLADEWTAIRGEPLEERLNSVRIFIKEIESGISSLNFSTQLLVEERGEVNKDVRTEDLRKPDTSPIDQSGRTPGPLRHQRTDSHQAPRATPSMDRVIRTGGGGGLKAARVFGEELPQETPWYLDCDYDSDIIYGAKGKVKGGTLVALVERVTRHDMLDSNFISTFLLTYRSFTTASELFNQLVRRFTVQPPSALSSSEFEIWTEKKQKLIRVRVLSILKMWLEQNWMEGLDDNARDLLKKMYQFAKDVMLPQLSGTSQVLSLIETRLRGQEPEMKRLILNMVVQPPPPIMPKHMKKLKFLDIDVLEFARQLTIIESKSYTKLKAAECLSKGWSKQPSSGGPDPAENIRAIIMQSNRLTNWVAEMILTQTEVRKRVIVIKHFIAVAEKCRLLNNFSTLTAILAALQTSSIHRLKRTWEHVPTRTNQTLEGMNTLMGATMNFAEYREMLHIVNPPCVPFLGVYLKDLTFVADGNDDFIKGDQRLINFDKRVKTANIIREIQQYQSVPYPLQPVPELQDYIISNMQSAKDVNDMYNLSLSLEPREREDEKIARYFDFL</sequence>
<dbReference type="SMART" id="SM00326">
    <property type="entry name" value="SH3"/>
    <property type="match status" value="1"/>
</dbReference>
<evidence type="ECO:0000256" key="9">
    <source>
        <dbReference type="ARBA" id="ARBA00022753"/>
    </source>
</evidence>
<dbReference type="Pfam" id="PF23518">
    <property type="entry name" value="WW_2"/>
    <property type="match status" value="1"/>
</dbReference>
<dbReference type="CDD" id="cd00155">
    <property type="entry name" value="RasGEF"/>
    <property type="match status" value="1"/>
</dbReference>
<dbReference type="InterPro" id="IPR056686">
    <property type="entry name" value="DUF7784"/>
</dbReference>
<dbReference type="PRINTS" id="PR00452">
    <property type="entry name" value="SH3DOMAIN"/>
</dbReference>
<evidence type="ECO:0000256" key="1">
    <source>
        <dbReference type="ARBA" id="ARBA00002654"/>
    </source>
</evidence>
<evidence type="ECO:0000259" key="15">
    <source>
        <dbReference type="PROSITE" id="PS50212"/>
    </source>
</evidence>
<dbReference type="SUPFAM" id="SSF50044">
    <property type="entry name" value="SH3-domain"/>
    <property type="match status" value="1"/>
</dbReference>
<proteinExistence type="inferred from homology"/>
<dbReference type="SMART" id="SM00147">
    <property type="entry name" value="RasGEF"/>
    <property type="match status" value="1"/>
</dbReference>
<dbReference type="FunFam" id="2.30.30.40:FF:000072">
    <property type="entry name" value="Unconventional Myosin IB"/>
    <property type="match status" value="1"/>
</dbReference>
<dbReference type="CDD" id="cd00201">
    <property type="entry name" value="WW"/>
    <property type="match status" value="1"/>
</dbReference>
<feature type="compositionally biased region" description="Low complexity" evidence="12">
    <location>
        <begin position="157"/>
        <end position="169"/>
    </location>
</feature>
<dbReference type="InterPro" id="IPR001895">
    <property type="entry name" value="RASGEF_cat_dom"/>
</dbReference>
<dbReference type="AlphaFoldDB" id="A0A3N4J5F4"/>
<dbReference type="InterPro" id="IPR036028">
    <property type="entry name" value="SH3-like_dom_sf"/>
</dbReference>
<dbReference type="SUPFAM" id="SSF48366">
    <property type="entry name" value="Ras GEF"/>
    <property type="match status" value="1"/>
</dbReference>
<dbReference type="InterPro" id="IPR000651">
    <property type="entry name" value="Ras-like_Gua-exchang_fac_N"/>
</dbReference>
<feature type="region of interest" description="Disordered" evidence="12">
    <location>
        <begin position="78"/>
        <end position="122"/>
    </location>
</feature>
<dbReference type="CDD" id="cd06224">
    <property type="entry name" value="REM"/>
    <property type="match status" value="1"/>
</dbReference>
<evidence type="ECO:0000313" key="17">
    <source>
        <dbReference type="Proteomes" id="UP000276215"/>
    </source>
</evidence>
<dbReference type="InterPro" id="IPR008937">
    <property type="entry name" value="Ras-like_GEF"/>
</dbReference>
<dbReference type="InterPro" id="IPR001202">
    <property type="entry name" value="WW_dom"/>
</dbReference>
<dbReference type="Pfam" id="PF00617">
    <property type="entry name" value="RasGEF"/>
    <property type="match status" value="1"/>
</dbReference>
<comment type="similarity">
    <text evidence="3">Belongs to the STAM family.</text>
</comment>
<evidence type="ECO:0000256" key="10">
    <source>
        <dbReference type="PROSITE-ProRule" id="PRU00168"/>
    </source>
</evidence>
<gene>
    <name evidence="16" type="ORF">L873DRAFT_1704855</name>
</gene>
<dbReference type="PROSITE" id="PS00720">
    <property type="entry name" value="RASGEF"/>
    <property type="match status" value="1"/>
</dbReference>
<dbReference type="OrthoDB" id="546434at2759"/>
<dbReference type="EMBL" id="ML120450">
    <property type="protein sequence ID" value="RPA93539.1"/>
    <property type="molecule type" value="Genomic_DNA"/>
</dbReference>
<dbReference type="PANTHER" id="PTHR23113:SF368">
    <property type="entry name" value="CELL DIVISION CONTROL PROTEIN 25"/>
    <property type="match status" value="1"/>
</dbReference>
<dbReference type="GO" id="GO:0007265">
    <property type="term" value="P:Ras protein signal transduction"/>
    <property type="evidence" value="ECO:0007669"/>
    <property type="project" value="TreeGrafter"/>
</dbReference>
<dbReference type="InterPro" id="IPR019804">
    <property type="entry name" value="Ras_G-nucl-exch_fac_CS"/>
</dbReference>
<dbReference type="GO" id="GO:0005085">
    <property type="term" value="F:guanyl-nucleotide exchange factor activity"/>
    <property type="evidence" value="ECO:0007669"/>
    <property type="project" value="UniProtKB-KW"/>
</dbReference>
<dbReference type="GO" id="GO:0005886">
    <property type="term" value="C:plasma membrane"/>
    <property type="evidence" value="ECO:0007669"/>
    <property type="project" value="TreeGrafter"/>
</dbReference>
<dbReference type="InterPro" id="IPR056685">
    <property type="entry name" value="DUF7783"/>
</dbReference>
<evidence type="ECO:0000256" key="6">
    <source>
        <dbReference type="ARBA" id="ARBA00018978"/>
    </source>
</evidence>
<comment type="function">
    <text evidence="1">Component of the ESCRT-0 complex which is the sorting receptor for ubiquitinated cargo proteins at the multivesicular body (MVB).</text>
</comment>
<dbReference type="PROSITE" id="PS50002">
    <property type="entry name" value="SH3"/>
    <property type="match status" value="1"/>
</dbReference>
<feature type="domain" description="N-terminal Ras-GEF" evidence="15">
    <location>
        <begin position="714"/>
        <end position="847"/>
    </location>
</feature>
<dbReference type="Pfam" id="PF25008">
    <property type="entry name" value="DUF7784"/>
    <property type="match status" value="1"/>
</dbReference>
<evidence type="ECO:0000256" key="7">
    <source>
        <dbReference type="ARBA" id="ARBA00022443"/>
    </source>
</evidence>
<evidence type="ECO:0000256" key="12">
    <source>
        <dbReference type="SAM" id="MobiDB-lite"/>
    </source>
</evidence>
<dbReference type="SMART" id="SM00229">
    <property type="entry name" value="RasGEFN"/>
    <property type="match status" value="1"/>
</dbReference>
<dbReference type="Proteomes" id="UP000276215">
    <property type="component" value="Unassembled WGS sequence"/>
</dbReference>
<dbReference type="STRING" id="1336337.A0A3N4J5F4"/>
<evidence type="ECO:0000256" key="2">
    <source>
        <dbReference type="ARBA" id="ARBA00004125"/>
    </source>
</evidence>
<dbReference type="PROSITE" id="PS50212">
    <property type="entry name" value="RASGEF_NTER"/>
    <property type="match status" value="1"/>
</dbReference>
<dbReference type="PANTHER" id="PTHR23113">
    <property type="entry name" value="GUANINE NUCLEOTIDE EXCHANGE FACTOR"/>
    <property type="match status" value="1"/>
</dbReference>
<evidence type="ECO:0000256" key="8">
    <source>
        <dbReference type="ARBA" id="ARBA00022658"/>
    </source>
</evidence>
<keyword evidence="9" id="KW-0967">Endosome</keyword>
<dbReference type="InterPro" id="IPR057827">
    <property type="entry name" value="WW_fungi"/>
</dbReference>
<feature type="region of interest" description="Disordered" evidence="12">
    <location>
        <begin position="157"/>
        <end position="188"/>
    </location>
</feature>
<evidence type="ECO:0000256" key="11">
    <source>
        <dbReference type="PROSITE-ProRule" id="PRU00192"/>
    </source>
</evidence>
<name>A0A3N4J5F4_9PEZI</name>
<feature type="region of interest" description="Disordered" evidence="12">
    <location>
        <begin position="631"/>
        <end position="676"/>
    </location>
</feature>
<dbReference type="InterPro" id="IPR023578">
    <property type="entry name" value="Ras_GEF_dom_sf"/>
</dbReference>
<feature type="domain" description="Ras-GEF" evidence="14">
    <location>
        <begin position="882"/>
        <end position="1120"/>
    </location>
</feature>
<evidence type="ECO:0000256" key="5">
    <source>
        <dbReference type="ARBA" id="ARBA00017923"/>
    </source>
</evidence>
<dbReference type="Gene3D" id="1.10.840.10">
    <property type="entry name" value="Ras guanine-nucleotide exchange factors catalytic domain"/>
    <property type="match status" value="1"/>
</dbReference>